<dbReference type="Proteomes" id="UP001283361">
    <property type="component" value="Unassembled WGS sequence"/>
</dbReference>
<keyword evidence="2" id="KW-0812">Transmembrane</keyword>
<evidence type="ECO:0000256" key="2">
    <source>
        <dbReference type="SAM" id="Phobius"/>
    </source>
</evidence>
<keyword evidence="2" id="KW-1133">Transmembrane helix</keyword>
<sequence length="492" mass="53234">MKPDYLKTIRYIALYLAYACSAINPILYAGFNENFRRGFVEAFRCVIMQRRNRIDPDGSITRSRASVRHDHGQSERTHMRQALEAKDMNDFANGLAVPDHTVAETIELSESPQDIEGHNHSDLHGESGNGSAPSAVAVTDPEKENMVPLDRSEVVSSVPNNMITDTKLEKEVLVNNSSSDPSDHGAEVGASFGTFPPANSRVFHKNDSVNLESEDSADRSDITAIATAAVPKPPDKSIVDNPNVIDQLNMDTTIAGTADNLFETPSSKQIINLKYTSSLKNLPENMEASNTTTNNFDIASCLDNTRNNNFLNKNLSSPYADDPGSLESSYSQNMDIKDTSRASKLSKTTDASSGNSSSDANSKSLEKSFPGNPEPSNPSNESTVNMGIYTQGPDTHLDKSMVTTPNSIGEGAGKSMNPKCLVQSNSGAVAAAAVFPDEESFPQVVYSDSDSDSNEEPVSPLKTINLSDEPAAPMLIRVTESSLYTDNKFPHH</sequence>
<comment type="caution">
    <text evidence="3">The sequence shown here is derived from an EMBL/GenBank/DDBJ whole genome shotgun (WGS) entry which is preliminary data.</text>
</comment>
<evidence type="ECO:0000313" key="4">
    <source>
        <dbReference type="Proteomes" id="UP001283361"/>
    </source>
</evidence>
<reference evidence="3" key="1">
    <citation type="journal article" date="2023" name="G3 (Bethesda)">
        <title>A reference genome for the long-term kleptoplast-retaining sea slug Elysia crispata morphotype clarki.</title>
        <authorList>
            <person name="Eastman K.E."/>
            <person name="Pendleton A.L."/>
            <person name="Shaikh M.A."/>
            <person name="Suttiyut T."/>
            <person name="Ogas R."/>
            <person name="Tomko P."/>
            <person name="Gavelis G."/>
            <person name="Widhalm J.R."/>
            <person name="Wisecaver J.H."/>
        </authorList>
    </citation>
    <scope>NUCLEOTIDE SEQUENCE</scope>
    <source>
        <strain evidence="3">ECLA1</strain>
    </source>
</reference>
<dbReference type="AlphaFoldDB" id="A0AAE0Z6U6"/>
<feature type="compositionally biased region" description="Low complexity" evidence="1">
    <location>
        <begin position="346"/>
        <end position="363"/>
    </location>
</feature>
<feature type="region of interest" description="Disordered" evidence="1">
    <location>
        <begin position="337"/>
        <end position="397"/>
    </location>
</feature>
<feature type="transmembrane region" description="Helical" evidence="2">
    <location>
        <begin position="12"/>
        <end position="31"/>
    </location>
</feature>
<feature type="compositionally biased region" description="Basic and acidic residues" evidence="1">
    <location>
        <begin position="115"/>
        <end position="125"/>
    </location>
</feature>
<dbReference type="SUPFAM" id="SSF81321">
    <property type="entry name" value="Family A G protein-coupled receptor-like"/>
    <property type="match status" value="1"/>
</dbReference>
<evidence type="ECO:0008006" key="5">
    <source>
        <dbReference type="Google" id="ProtNLM"/>
    </source>
</evidence>
<feature type="region of interest" description="Disordered" evidence="1">
    <location>
        <begin position="113"/>
        <end position="136"/>
    </location>
</feature>
<feature type="region of interest" description="Disordered" evidence="1">
    <location>
        <begin position="443"/>
        <end position="464"/>
    </location>
</feature>
<dbReference type="EMBL" id="JAWDGP010004492">
    <property type="protein sequence ID" value="KAK3763867.1"/>
    <property type="molecule type" value="Genomic_DNA"/>
</dbReference>
<accession>A0AAE0Z6U6</accession>
<protein>
    <recommendedName>
        <fullName evidence="5">G-protein coupled receptors family 1 profile domain-containing protein</fullName>
    </recommendedName>
</protein>
<proteinExistence type="predicted"/>
<feature type="compositionally biased region" description="Basic and acidic residues" evidence="1">
    <location>
        <begin position="67"/>
        <end position="77"/>
    </location>
</feature>
<feature type="region of interest" description="Disordered" evidence="1">
    <location>
        <begin position="57"/>
        <end position="77"/>
    </location>
</feature>
<keyword evidence="2" id="KW-0472">Membrane</keyword>
<organism evidence="3 4">
    <name type="scientific">Elysia crispata</name>
    <name type="common">lettuce slug</name>
    <dbReference type="NCBI Taxonomy" id="231223"/>
    <lineage>
        <taxon>Eukaryota</taxon>
        <taxon>Metazoa</taxon>
        <taxon>Spiralia</taxon>
        <taxon>Lophotrochozoa</taxon>
        <taxon>Mollusca</taxon>
        <taxon>Gastropoda</taxon>
        <taxon>Heterobranchia</taxon>
        <taxon>Euthyneura</taxon>
        <taxon>Panpulmonata</taxon>
        <taxon>Sacoglossa</taxon>
        <taxon>Placobranchoidea</taxon>
        <taxon>Plakobranchidae</taxon>
        <taxon>Elysia</taxon>
    </lineage>
</organism>
<name>A0AAE0Z6U6_9GAST</name>
<gene>
    <name evidence="3" type="ORF">RRG08_007594</name>
</gene>
<evidence type="ECO:0000256" key="1">
    <source>
        <dbReference type="SAM" id="MobiDB-lite"/>
    </source>
</evidence>
<dbReference type="Gene3D" id="1.20.1070.10">
    <property type="entry name" value="Rhodopsin 7-helix transmembrane proteins"/>
    <property type="match status" value="1"/>
</dbReference>
<evidence type="ECO:0000313" key="3">
    <source>
        <dbReference type="EMBL" id="KAK3763867.1"/>
    </source>
</evidence>
<keyword evidence="4" id="KW-1185">Reference proteome</keyword>